<accession>A0A9D1CZF0</accession>
<feature type="active site" description="Charge relay system" evidence="5">
    <location>
        <position position="107"/>
    </location>
</feature>
<feature type="active site" description="Charge relay system" evidence="5">
    <location>
        <position position="175"/>
    </location>
</feature>
<reference evidence="7" key="2">
    <citation type="journal article" date="2021" name="PeerJ">
        <title>Extensive microbial diversity within the chicken gut microbiome revealed by metagenomics and culture.</title>
        <authorList>
            <person name="Gilroy R."/>
            <person name="Ravi A."/>
            <person name="Getino M."/>
            <person name="Pursley I."/>
            <person name="Horton D.L."/>
            <person name="Alikhan N.F."/>
            <person name="Baker D."/>
            <person name="Gharbi K."/>
            <person name="Hall N."/>
            <person name="Watson M."/>
            <person name="Adriaenssens E.M."/>
            <person name="Foster-Nyarko E."/>
            <person name="Jarju S."/>
            <person name="Secka A."/>
            <person name="Antonio M."/>
            <person name="Oren A."/>
            <person name="Chaudhuri R.R."/>
            <person name="La Ragione R."/>
            <person name="Hildebrand F."/>
            <person name="Pallen M.J."/>
        </authorList>
    </citation>
    <scope>NUCLEOTIDE SEQUENCE</scope>
    <source>
        <strain evidence="7">ChiSjej3B21-11622</strain>
    </source>
</reference>
<dbReference type="AlphaFoldDB" id="A0A9D1CZF0"/>
<gene>
    <name evidence="7" type="ORF">IAB26_02255</name>
</gene>
<dbReference type="InterPro" id="IPR015500">
    <property type="entry name" value="Peptidase_S8_subtilisin-rel"/>
</dbReference>
<dbReference type="GO" id="GO:0004252">
    <property type="term" value="F:serine-type endopeptidase activity"/>
    <property type="evidence" value="ECO:0007669"/>
    <property type="project" value="UniProtKB-UniRule"/>
</dbReference>
<reference evidence="7" key="1">
    <citation type="submission" date="2020-10" db="EMBL/GenBank/DDBJ databases">
        <authorList>
            <person name="Gilroy R."/>
        </authorList>
    </citation>
    <scope>NUCLEOTIDE SEQUENCE</scope>
    <source>
        <strain evidence="7">ChiSjej3B21-11622</strain>
    </source>
</reference>
<dbReference type="InterPro" id="IPR050131">
    <property type="entry name" value="Peptidase_S8_subtilisin-like"/>
</dbReference>
<keyword evidence="4 5" id="KW-0720">Serine protease</keyword>
<evidence type="ECO:0000256" key="3">
    <source>
        <dbReference type="ARBA" id="ARBA00022801"/>
    </source>
</evidence>
<evidence type="ECO:0000313" key="8">
    <source>
        <dbReference type="Proteomes" id="UP000886886"/>
    </source>
</evidence>
<comment type="caution">
    <text evidence="7">The sequence shown here is derived from an EMBL/GenBank/DDBJ whole genome shotgun (WGS) entry which is preliminary data.</text>
</comment>
<evidence type="ECO:0000259" key="6">
    <source>
        <dbReference type="Pfam" id="PF00082"/>
    </source>
</evidence>
<feature type="active site" description="Charge relay system" evidence="5">
    <location>
        <position position="498"/>
    </location>
</feature>
<evidence type="ECO:0000313" key="7">
    <source>
        <dbReference type="EMBL" id="HIQ95361.1"/>
    </source>
</evidence>
<comment type="similarity">
    <text evidence="1 5">Belongs to the peptidase S8 family.</text>
</comment>
<protein>
    <submittedName>
        <fullName evidence="7">S8 family peptidase</fullName>
    </submittedName>
</protein>
<dbReference type="InterPro" id="IPR017310">
    <property type="entry name" value="Pept_S8A_subtilisin_clostridia"/>
</dbReference>
<dbReference type="Gene3D" id="2.60.120.1290">
    <property type="match status" value="1"/>
</dbReference>
<dbReference type="InterPro" id="IPR034045">
    <property type="entry name" value="Pep_S8_CspA-like"/>
</dbReference>
<evidence type="ECO:0000256" key="4">
    <source>
        <dbReference type="ARBA" id="ARBA00022825"/>
    </source>
</evidence>
<dbReference type="InterPro" id="IPR000209">
    <property type="entry name" value="Peptidase_S8/S53_dom"/>
</dbReference>
<evidence type="ECO:0000256" key="2">
    <source>
        <dbReference type="ARBA" id="ARBA00022670"/>
    </source>
</evidence>
<dbReference type="Proteomes" id="UP000886886">
    <property type="component" value="Unassembled WGS sequence"/>
</dbReference>
<feature type="domain" description="Peptidase S8/S53" evidence="6">
    <location>
        <begin position="98"/>
        <end position="293"/>
    </location>
</feature>
<name>A0A9D1CZF0_9FIRM</name>
<keyword evidence="3 5" id="KW-0378">Hydrolase</keyword>
<dbReference type="CDD" id="cd07478">
    <property type="entry name" value="Peptidases_S8_CspA-like"/>
    <property type="match status" value="1"/>
</dbReference>
<dbReference type="EMBL" id="DVFT01000029">
    <property type="protein sequence ID" value="HIQ95361.1"/>
    <property type="molecule type" value="Genomic_DNA"/>
</dbReference>
<dbReference type="PROSITE" id="PS51892">
    <property type="entry name" value="SUBTILASE"/>
    <property type="match status" value="1"/>
</dbReference>
<dbReference type="Pfam" id="PF00082">
    <property type="entry name" value="Peptidase_S8"/>
    <property type="match status" value="2"/>
</dbReference>
<feature type="domain" description="Peptidase S8/S53" evidence="6">
    <location>
        <begin position="434"/>
        <end position="553"/>
    </location>
</feature>
<dbReference type="PIRSF" id="PIRSF037894">
    <property type="entry name" value="Subtilisin_rel_CspABC"/>
    <property type="match status" value="1"/>
</dbReference>
<dbReference type="InterPro" id="IPR036852">
    <property type="entry name" value="Peptidase_S8/S53_dom_sf"/>
</dbReference>
<dbReference type="PRINTS" id="PR00723">
    <property type="entry name" value="SUBTILISIN"/>
</dbReference>
<keyword evidence="2 5" id="KW-0645">Protease</keyword>
<organism evidence="7 8">
    <name type="scientific">Candidatus Limivivens merdigallinarum</name>
    <dbReference type="NCBI Taxonomy" id="2840859"/>
    <lineage>
        <taxon>Bacteria</taxon>
        <taxon>Bacillati</taxon>
        <taxon>Bacillota</taxon>
        <taxon>Clostridia</taxon>
        <taxon>Lachnospirales</taxon>
        <taxon>Lachnospiraceae</taxon>
        <taxon>Lachnospiraceae incertae sedis</taxon>
        <taxon>Candidatus Limivivens</taxon>
    </lineage>
</organism>
<dbReference type="GO" id="GO:0006508">
    <property type="term" value="P:proteolysis"/>
    <property type="evidence" value="ECO:0007669"/>
    <property type="project" value="UniProtKB-KW"/>
</dbReference>
<sequence>MPQPPISEKILSEEYADIILALELNLKDFLERYSDLGAQNLGGGFGLIHVPISELPPNPLTVLGYSNIPKLYTPLQDINLEESGILSVQSQPLLGYRGKDIILGFLDTGIRYQDAVFRKPDGSTRLVGLWDQGDPKGTPPMDMNYGSGYSREEINAALFSENPLLLVPSQDEDGHGTAVASAACGTPIPEEDFLSPAPECDIAVVKLKPAKRYLRDFFLIPDGPAAYQDSDIMTGLLYLIKLANSLEKPLVICLALGSNQGDHAGNSPLCEILDLYNTANGFYTVIAGGNEAGQSHHYFGKIPAERGTQDVELLVGENDSGFSLELWAKPPELYSISVISPLGEDIPAVPARLGQNATLNFVLERTVIEVHYEIVEAKSGSELILLRFRSPTAGIWTLRIENQIFVNGQFHMWLPITSFVNPGTIFLTPDPYTTLTEPSTAASPVTVSTYNAYNGSLYIHSSRGFTRTGGIKPELCAPGVEVRAAAISGRISLFTGSSMASALTAGAMALLVNWGLDRPLPHLLTSTEMKTFLIRGARRSAALDYPNQSWGYGTLDLYGIFESFL</sequence>
<dbReference type="SUPFAM" id="SSF52743">
    <property type="entry name" value="Subtilisin-like"/>
    <property type="match status" value="1"/>
</dbReference>
<proteinExistence type="inferred from homology"/>
<dbReference type="PANTHER" id="PTHR43806">
    <property type="entry name" value="PEPTIDASE S8"/>
    <property type="match status" value="1"/>
</dbReference>
<dbReference type="Gene3D" id="3.40.50.200">
    <property type="entry name" value="Peptidase S8/S53 domain"/>
    <property type="match status" value="1"/>
</dbReference>
<dbReference type="PANTHER" id="PTHR43806:SF11">
    <property type="entry name" value="CEREVISIN-RELATED"/>
    <property type="match status" value="1"/>
</dbReference>
<evidence type="ECO:0000256" key="5">
    <source>
        <dbReference type="PROSITE-ProRule" id="PRU01240"/>
    </source>
</evidence>
<evidence type="ECO:0000256" key="1">
    <source>
        <dbReference type="ARBA" id="ARBA00011073"/>
    </source>
</evidence>